<name>A0A0M0J7S8_9EUKA</name>
<comment type="caution">
    <text evidence="4">The sequence shown here is derived from an EMBL/GenBank/DDBJ whole genome shotgun (WGS) entry which is preliminary data.</text>
</comment>
<keyword evidence="2" id="KW-0472">Membrane</keyword>
<organism evidence="4 5">
    <name type="scientific">Chrysochromulina tobinii</name>
    <dbReference type="NCBI Taxonomy" id="1460289"/>
    <lineage>
        <taxon>Eukaryota</taxon>
        <taxon>Haptista</taxon>
        <taxon>Haptophyta</taxon>
        <taxon>Prymnesiophyceae</taxon>
        <taxon>Prymnesiales</taxon>
        <taxon>Chrysochromulinaceae</taxon>
        <taxon>Chrysochromulina</taxon>
    </lineage>
</organism>
<evidence type="ECO:0000313" key="5">
    <source>
        <dbReference type="Proteomes" id="UP000037460"/>
    </source>
</evidence>
<keyword evidence="2" id="KW-0812">Transmembrane</keyword>
<dbReference type="InterPro" id="IPR002048">
    <property type="entry name" value="EF_hand_dom"/>
</dbReference>
<keyword evidence="2" id="KW-1133">Transmembrane helix</keyword>
<sequence length="728" mass="79925">MGRVPVAISLNLSPIRLVLQQDFNENYIFAEMRYTLQWADPRLARSPCAGALSGMLSLDFEQGLSDIAREAARAMRSKFWVPSLMQFTLGPRNTSACVGCASWTGDIEFQLLQSHHVFFFYPFDQQELTVTIEVAGAWLYGCVGTGADSPVLAAMGLTEENKDEVLLPPTAEWYLDGPLSETVRVAHPFENGVEQVHRCEVVMMANRNPTVFIFRALLTTIIIVFGSLLTAIFMHAEEHSGDRASVLYIAFLISLTNMATTNLGLGKVSSLLWYDLFNLSQLLLSLIAVAETMVVHLLFKHNAAKLATHIDSVCRQTLPALYIGVTAGIFIYGIGRGRELYTSVGFAIMGIFIITMIPATLFFVWVRQGRLGRWQAKCIKELKKANPADGKEYDTRVRQVFHAFDVDESGELDTDELRDLFVALHPKISRDDLSACIRCMSGYVDPSSGVLTEPKFLDALIEGERTLSQLLNAGPKVPKVPKVRMGIGSVHFREIPASPGDEREGVFEEDTKDTTLKDKEHRIKKERSHVTIGPEGNLLSKAPSSASAVATSAARFHAGGSATMNSDGTELFTWLLYAAEVNESSVALVLGDLQEEGVECLKDLHILAGLPHFETCGIKALDVAKIRKALTTALTADGPSLVTMPGLMSSSTYTDSTKGAFTKGDAVLYRTGHGTQIRAEIVHVLTETTPHCYTIRYEGLGRFIEKQTEEHRLAMAPALSIPEASVTP</sequence>
<evidence type="ECO:0000259" key="3">
    <source>
        <dbReference type="PROSITE" id="PS50222"/>
    </source>
</evidence>
<dbReference type="InterPro" id="IPR011992">
    <property type="entry name" value="EF-hand-dom_pair"/>
</dbReference>
<feature type="transmembrane region" description="Helical" evidence="2">
    <location>
        <begin position="246"/>
        <end position="265"/>
    </location>
</feature>
<feature type="domain" description="EF-hand" evidence="3">
    <location>
        <begin position="392"/>
        <end position="427"/>
    </location>
</feature>
<dbReference type="Proteomes" id="UP000037460">
    <property type="component" value="Unassembled WGS sequence"/>
</dbReference>
<dbReference type="InterPro" id="IPR018247">
    <property type="entry name" value="EF_Hand_1_Ca_BS"/>
</dbReference>
<keyword evidence="1" id="KW-0106">Calcium</keyword>
<protein>
    <recommendedName>
        <fullName evidence="3">EF-hand domain-containing protein</fullName>
    </recommendedName>
</protein>
<feature type="transmembrane region" description="Helical" evidence="2">
    <location>
        <begin position="319"/>
        <end position="335"/>
    </location>
</feature>
<dbReference type="EMBL" id="JWZX01003272">
    <property type="protein sequence ID" value="KOO22510.1"/>
    <property type="molecule type" value="Genomic_DNA"/>
</dbReference>
<accession>A0A0M0J7S8</accession>
<feature type="transmembrane region" description="Helical" evidence="2">
    <location>
        <begin position="277"/>
        <end position="299"/>
    </location>
</feature>
<evidence type="ECO:0000256" key="2">
    <source>
        <dbReference type="SAM" id="Phobius"/>
    </source>
</evidence>
<dbReference type="PROSITE" id="PS50222">
    <property type="entry name" value="EF_HAND_2"/>
    <property type="match status" value="1"/>
</dbReference>
<dbReference type="SUPFAM" id="SSF47473">
    <property type="entry name" value="EF-hand"/>
    <property type="match status" value="1"/>
</dbReference>
<reference evidence="5" key="1">
    <citation type="journal article" date="2015" name="PLoS Genet.">
        <title>Genome Sequence and Transcriptome Analyses of Chrysochromulina tobin: Metabolic Tools for Enhanced Algal Fitness in the Prominent Order Prymnesiales (Haptophyceae).</title>
        <authorList>
            <person name="Hovde B.T."/>
            <person name="Deodato C.R."/>
            <person name="Hunsperger H.M."/>
            <person name="Ryken S.A."/>
            <person name="Yost W."/>
            <person name="Jha R.K."/>
            <person name="Patterson J."/>
            <person name="Monnat R.J. Jr."/>
            <person name="Barlow S.B."/>
            <person name="Starkenburg S.R."/>
            <person name="Cattolico R.A."/>
        </authorList>
    </citation>
    <scope>NUCLEOTIDE SEQUENCE</scope>
    <source>
        <strain evidence="5">CCMP291</strain>
    </source>
</reference>
<keyword evidence="5" id="KW-1185">Reference proteome</keyword>
<dbReference type="Gene3D" id="1.20.58.390">
    <property type="entry name" value="Neurotransmitter-gated ion-channel transmembrane domain"/>
    <property type="match status" value="1"/>
</dbReference>
<proteinExistence type="predicted"/>
<dbReference type="Gene3D" id="1.10.238.10">
    <property type="entry name" value="EF-hand"/>
    <property type="match status" value="1"/>
</dbReference>
<dbReference type="AlphaFoldDB" id="A0A0M0J7S8"/>
<evidence type="ECO:0000313" key="4">
    <source>
        <dbReference type="EMBL" id="KOO22510.1"/>
    </source>
</evidence>
<dbReference type="InterPro" id="IPR038050">
    <property type="entry name" value="Neuro_actylchol_rec"/>
</dbReference>
<dbReference type="PROSITE" id="PS00018">
    <property type="entry name" value="EF_HAND_1"/>
    <property type="match status" value="1"/>
</dbReference>
<feature type="transmembrane region" description="Helical" evidence="2">
    <location>
        <begin position="212"/>
        <end position="234"/>
    </location>
</feature>
<gene>
    <name evidence="4" type="ORF">Ctob_005252</name>
</gene>
<feature type="transmembrane region" description="Helical" evidence="2">
    <location>
        <begin position="341"/>
        <end position="366"/>
    </location>
</feature>
<dbReference type="GO" id="GO:0005509">
    <property type="term" value="F:calcium ion binding"/>
    <property type="evidence" value="ECO:0007669"/>
    <property type="project" value="InterPro"/>
</dbReference>
<evidence type="ECO:0000256" key="1">
    <source>
        <dbReference type="ARBA" id="ARBA00022837"/>
    </source>
</evidence>